<sequence>MKCNYEVFGFQISRVQFQKPLSRWAPTLFEIIIYMFRNIILLTTFETLPYEFFIFD</sequence>
<protein>
    <submittedName>
        <fullName evidence="1">Uncharacterized protein</fullName>
    </submittedName>
</protein>
<name>I3D0K1_9ARCH</name>
<comment type="caution">
    <text evidence="1">The sequence shown here is derived from an EMBL/GenBank/DDBJ whole genome shotgun (WGS) entry which is preliminary data.</text>
</comment>
<organism evidence="1 2">
    <name type="scientific">Candidatus Nitrosopumilus salarius BD31</name>
    <dbReference type="NCBI Taxonomy" id="859350"/>
    <lineage>
        <taxon>Archaea</taxon>
        <taxon>Nitrososphaerota</taxon>
        <taxon>Nitrososphaeria</taxon>
        <taxon>Nitrosopumilales</taxon>
        <taxon>Nitrosopumilaceae</taxon>
        <taxon>Nitrosopumilus</taxon>
    </lineage>
</organism>
<dbReference type="EMBL" id="AEXL02000137">
    <property type="protein sequence ID" value="EIJ65244.1"/>
    <property type="molecule type" value="Genomic_DNA"/>
</dbReference>
<accession>I3D0K1</accession>
<evidence type="ECO:0000313" key="2">
    <source>
        <dbReference type="Proteomes" id="UP000003423"/>
    </source>
</evidence>
<dbReference type="Proteomes" id="UP000003423">
    <property type="component" value="Unassembled WGS sequence"/>
</dbReference>
<proteinExistence type="predicted"/>
<evidence type="ECO:0000313" key="1">
    <source>
        <dbReference type="EMBL" id="EIJ65244.1"/>
    </source>
</evidence>
<keyword evidence="2" id="KW-1185">Reference proteome</keyword>
<dbReference type="AlphaFoldDB" id="I3D0K1"/>
<gene>
    <name evidence="1" type="ORF">BD31_I1867</name>
</gene>
<reference evidence="1 2" key="1">
    <citation type="journal article" date="2012" name="J. Bacteriol.">
        <title>Genome sequence of "Candidatus Nitrosopumilus salaria" BD31, an ammonia-oxidizing archaeon from the San Francisco Bay estuary.</title>
        <authorList>
            <person name="Mosier A.C."/>
            <person name="Allen E.E."/>
            <person name="Kim M."/>
            <person name="Ferriera S."/>
            <person name="Francis C.A."/>
        </authorList>
    </citation>
    <scope>NUCLEOTIDE SEQUENCE [LARGE SCALE GENOMIC DNA]</scope>
    <source>
        <strain evidence="1 2">BD31</strain>
    </source>
</reference>